<proteinExistence type="predicted"/>
<sequence length="88" mass="10101">MTAGYDTEKIEAAAKVQADAPGWLVMWRPWRRCFTAFECRDPRRVRIVEAGTADELRDLMQHVEVELWQTLSPAESPPTCDLPLRSAR</sequence>
<evidence type="ECO:0000313" key="2">
    <source>
        <dbReference type="Proteomes" id="UP000534286"/>
    </source>
</evidence>
<dbReference type="RefSeq" id="WP_184753476.1">
    <property type="nucleotide sequence ID" value="NZ_BAABEK010000009.1"/>
</dbReference>
<dbReference type="AlphaFoldDB" id="A0A7W7W7R7"/>
<keyword evidence="2" id="KW-1185">Reference proteome</keyword>
<reference evidence="1 2" key="1">
    <citation type="submission" date="2020-08" db="EMBL/GenBank/DDBJ databases">
        <title>Sequencing the genomes of 1000 actinobacteria strains.</title>
        <authorList>
            <person name="Klenk H.-P."/>
        </authorList>
    </citation>
    <scope>NUCLEOTIDE SEQUENCE [LARGE SCALE GENOMIC DNA]</scope>
    <source>
        <strain evidence="1 2">DSM 43023</strain>
    </source>
</reference>
<dbReference type="EMBL" id="JACHJU010000001">
    <property type="protein sequence ID" value="MBB4937036.1"/>
    <property type="molecule type" value="Genomic_DNA"/>
</dbReference>
<comment type="caution">
    <text evidence="1">The sequence shown here is derived from an EMBL/GenBank/DDBJ whole genome shotgun (WGS) entry which is preliminary data.</text>
</comment>
<protein>
    <submittedName>
        <fullName evidence="1">Uncharacterized protein</fullName>
    </submittedName>
</protein>
<dbReference type="Proteomes" id="UP000534286">
    <property type="component" value="Unassembled WGS sequence"/>
</dbReference>
<gene>
    <name evidence="1" type="ORF">FHR32_001341</name>
</gene>
<accession>A0A7W7W7R7</accession>
<evidence type="ECO:0000313" key="1">
    <source>
        <dbReference type="EMBL" id="MBB4937036.1"/>
    </source>
</evidence>
<name>A0A7W7W7R7_9ACTN</name>
<organism evidence="1 2">
    <name type="scientific">Streptosporangium album</name>
    <dbReference type="NCBI Taxonomy" id="47479"/>
    <lineage>
        <taxon>Bacteria</taxon>
        <taxon>Bacillati</taxon>
        <taxon>Actinomycetota</taxon>
        <taxon>Actinomycetes</taxon>
        <taxon>Streptosporangiales</taxon>
        <taxon>Streptosporangiaceae</taxon>
        <taxon>Streptosporangium</taxon>
    </lineage>
</organism>